<dbReference type="EMBL" id="OCST01000001">
    <property type="protein sequence ID" value="SOE52863.1"/>
    <property type="molecule type" value="Genomic_DNA"/>
</dbReference>
<accession>A0A2C8YQS9</accession>
<reference evidence="1 2" key="1">
    <citation type="submission" date="2017-09" db="EMBL/GenBank/DDBJ databases">
        <authorList>
            <person name="Ehlers B."/>
            <person name="Leendertz F.H."/>
        </authorList>
    </citation>
    <scope>NUCLEOTIDE SEQUENCE [LARGE SCALE GENOMIC DNA]</scope>
    <source>
        <strain evidence="1 2">CGMCC 1.05381</strain>
    </source>
</reference>
<gene>
    <name evidence="1" type="ORF">SAMN06296378_0469</name>
</gene>
<sequence>MLAGTTGIALLSRDTSAEAVMLPRFDTEYLSTEYYVPVDPMDDLQCDSCQ</sequence>
<evidence type="ECO:0000313" key="2">
    <source>
        <dbReference type="Proteomes" id="UP000219440"/>
    </source>
</evidence>
<keyword evidence="2" id="KW-1185">Reference proteome</keyword>
<dbReference type="AlphaFoldDB" id="A0A2C8YQS9"/>
<name>A0A2C8YQS9_9MICO</name>
<proteinExistence type="predicted"/>
<organism evidence="1 2">
    <name type="scientific">Salinibacterium xinjiangense</name>
    <dbReference type="NCBI Taxonomy" id="386302"/>
    <lineage>
        <taxon>Bacteria</taxon>
        <taxon>Bacillati</taxon>
        <taxon>Actinomycetota</taxon>
        <taxon>Actinomycetes</taxon>
        <taxon>Micrococcales</taxon>
        <taxon>Microbacteriaceae</taxon>
        <taxon>Salinibacterium</taxon>
    </lineage>
</organism>
<dbReference type="Proteomes" id="UP000219440">
    <property type="component" value="Unassembled WGS sequence"/>
</dbReference>
<evidence type="ECO:0000313" key="1">
    <source>
        <dbReference type="EMBL" id="SOE52863.1"/>
    </source>
</evidence>
<protein>
    <submittedName>
        <fullName evidence="1">Uncharacterized protein</fullName>
    </submittedName>
</protein>